<protein>
    <recommendedName>
        <fullName evidence="7">Response regulatory domain-containing protein</fullName>
    </recommendedName>
</protein>
<reference evidence="8 9" key="1">
    <citation type="journal article" date="2016" name="Nat. Commun.">
        <title>Thousands of microbial genomes shed light on interconnected biogeochemical processes in an aquifer system.</title>
        <authorList>
            <person name="Anantharaman K."/>
            <person name="Brown C.T."/>
            <person name="Hug L.A."/>
            <person name="Sharon I."/>
            <person name="Castelle C.J."/>
            <person name="Probst A.J."/>
            <person name="Thomas B.C."/>
            <person name="Singh A."/>
            <person name="Wilkins M.J."/>
            <person name="Karaoz U."/>
            <person name="Brodie E.L."/>
            <person name="Williams K.H."/>
            <person name="Hubbard S.S."/>
            <person name="Banfield J.F."/>
        </authorList>
    </citation>
    <scope>NUCLEOTIDE SEQUENCE [LARGE SCALE GENOMIC DNA]</scope>
</reference>
<feature type="modified residue" description="4-aspartylphosphate" evidence="6">
    <location>
        <position position="53"/>
    </location>
</feature>
<evidence type="ECO:0000256" key="5">
    <source>
        <dbReference type="ARBA" id="ARBA00023163"/>
    </source>
</evidence>
<keyword evidence="5" id="KW-0804">Transcription</keyword>
<dbReference type="GO" id="GO:0000156">
    <property type="term" value="F:phosphorelay response regulator activity"/>
    <property type="evidence" value="ECO:0007669"/>
    <property type="project" value="TreeGrafter"/>
</dbReference>
<dbReference type="Gene3D" id="3.40.50.2300">
    <property type="match status" value="1"/>
</dbReference>
<evidence type="ECO:0000256" key="3">
    <source>
        <dbReference type="ARBA" id="ARBA00023015"/>
    </source>
</evidence>
<dbReference type="InterPro" id="IPR039420">
    <property type="entry name" value="WalR-like"/>
</dbReference>
<evidence type="ECO:0000256" key="6">
    <source>
        <dbReference type="PROSITE-ProRule" id="PRU00169"/>
    </source>
</evidence>
<dbReference type="GO" id="GO:0032993">
    <property type="term" value="C:protein-DNA complex"/>
    <property type="evidence" value="ECO:0007669"/>
    <property type="project" value="TreeGrafter"/>
</dbReference>
<evidence type="ECO:0000259" key="7">
    <source>
        <dbReference type="PROSITE" id="PS50110"/>
    </source>
</evidence>
<evidence type="ECO:0000313" key="9">
    <source>
        <dbReference type="Proteomes" id="UP000177998"/>
    </source>
</evidence>
<sequence>MSKKILIIEDETALADAMKVGLSDCGYAAETAYDGEEGLAKAKSFLPDLILLDLMLPKKDGMTVLKELRQESATAEIPVMILSQLSDTDKISEGVALGVVGYLVKVDFSLAEVVAKVKKVLGD</sequence>
<dbReference type="InterPro" id="IPR001789">
    <property type="entry name" value="Sig_transdc_resp-reg_receiver"/>
</dbReference>
<feature type="domain" description="Response regulatory" evidence="7">
    <location>
        <begin position="4"/>
        <end position="121"/>
    </location>
</feature>
<keyword evidence="3" id="KW-0805">Transcription regulation</keyword>
<evidence type="ECO:0000256" key="4">
    <source>
        <dbReference type="ARBA" id="ARBA00023125"/>
    </source>
</evidence>
<dbReference type="PANTHER" id="PTHR48111">
    <property type="entry name" value="REGULATOR OF RPOS"/>
    <property type="match status" value="1"/>
</dbReference>
<dbReference type="PANTHER" id="PTHR48111:SF1">
    <property type="entry name" value="TWO-COMPONENT RESPONSE REGULATOR ORR33"/>
    <property type="match status" value="1"/>
</dbReference>
<evidence type="ECO:0000256" key="2">
    <source>
        <dbReference type="ARBA" id="ARBA00023012"/>
    </source>
</evidence>
<dbReference type="PROSITE" id="PS50110">
    <property type="entry name" value="RESPONSE_REGULATORY"/>
    <property type="match status" value="1"/>
</dbReference>
<keyword evidence="2" id="KW-0902">Two-component regulatory system</keyword>
<dbReference type="SMART" id="SM00448">
    <property type="entry name" value="REC"/>
    <property type="match status" value="1"/>
</dbReference>
<gene>
    <name evidence="8" type="ORF">A3H55_00980</name>
</gene>
<accession>A0A1F6FY45</accession>
<dbReference type="GO" id="GO:0006355">
    <property type="term" value="P:regulation of DNA-templated transcription"/>
    <property type="evidence" value="ECO:0007669"/>
    <property type="project" value="TreeGrafter"/>
</dbReference>
<evidence type="ECO:0000256" key="1">
    <source>
        <dbReference type="ARBA" id="ARBA00022553"/>
    </source>
</evidence>
<dbReference type="Pfam" id="PF00072">
    <property type="entry name" value="Response_reg"/>
    <property type="match status" value="1"/>
</dbReference>
<dbReference type="AlphaFoldDB" id="A0A1F6FY45"/>
<comment type="caution">
    <text evidence="8">The sequence shown here is derived from an EMBL/GenBank/DDBJ whole genome shotgun (WGS) entry which is preliminary data.</text>
</comment>
<dbReference type="GO" id="GO:0000976">
    <property type="term" value="F:transcription cis-regulatory region binding"/>
    <property type="evidence" value="ECO:0007669"/>
    <property type="project" value="TreeGrafter"/>
</dbReference>
<name>A0A1F6FY45_9BACT</name>
<proteinExistence type="predicted"/>
<evidence type="ECO:0000313" key="8">
    <source>
        <dbReference type="EMBL" id="OGG90742.1"/>
    </source>
</evidence>
<dbReference type="Proteomes" id="UP000177998">
    <property type="component" value="Unassembled WGS sequence"/>
</dbReference>
<dbReference type="GO" id="GO:0005829">
    <property type="term" value="C:cytosol"/>
    <property type="evidence" value="ECO:0007669"/>
    <property type="project" value="TreeGrafter"/>
</dbReference>
<organism evidence="8 9">
    <name type="scientific">Candidatus Kuenenbacteria bacterium RIFCSPLOWO2_02_FULL_42_16</name>
    <dbReference type="NCBI Taxonomy" id="1798564"/>
    <lineage>
        <taxon>Bacteria</taxon>
        <taxon>Candidatus Kueneniibacteriota</taxon>
    </lineage>
</organism>
<dbReference type="STRING" id="1798564.A3H55_00980"/>
<dbReference type="InterPro" id="IPR011006">
    <property type="entry name" value="CheY-like_superfamily"/>
</dbReference>
<keyword evidence="4" id="KW-0238">DNA-binding</keyword>
<keyword evidence="1 6" id="KW-0597">Phosphoprotein</keyword>
<dbReference type="SUPFAM" id="SSF52172">
    <property type="entry name" value="CheY-like"/>
    <property type="match status" value="1"/>
</dbReference>
<dbReference type="EMBL" id="MFMZ01000034">
    <property type="protein sequence ID" value="OGG90742.1"/>
    <property type="molecule type" value="Genomic_DNA"/>
</dbReference>